<evidence type="ECO:0000313" key="1">
    <source>
        <dbReference type="EMBL" id="KAI8038215.1"/>
    </source>
</evidence>
<comment type="caution">
    <text evidence="1">The sequence shown here is derived from an EMBL/GenBank/DDBJ whole genome shotgun (WGS) entry which is preliminary data.</text>
</comment>
<proteinExistence type="predicted"/>
<gene>
    <name evidence="1" type="ORF">M5D96_008904</name>
</gene>
<dbReference type="EMBL" id="JAMKOV010000008">
    <property type="protein sequence ID" value="KAI8038215.1"/>
    <property type="molecule type" value="Genomic_DNA"/>
</dbReference>
<organism evidence="1 2">
    <name type="scientific">Drosophila gunungcola</name>
    <name type="common">fruit fly</name>
    <dbReference type="NCBI Taxonomy" id="103775"/>
    <lineage>
        <taxon>Eukaryota</taxon>
        <taxon>Metazoa</taxon>
        <taxon>Ecdysozoa</taxon>
        <taxon>Arthropoda</taxon>
        <taxon>Hexapoda</taxon>
        <taxon>Insecta</taxon>
        <taxon>Pterygota</taxon>
        <taxon>Neoptera</taxon>
        <taxon>Endopterygota</taxon>
        <taxon>Diptera</taxon>
        <taxon>Brachycera</taxon>
        <taxon>Muscomorpha</taxon>
        <taxon>Ephydroidea</taxon>
        <taxon>Drosophilidae</taxon>
        <taxon>Drosophila</taxon>
        <taxon>Sophophora</taxon>
    </lineage>
</organism>
<evidence type="ECO:0000313" key="2">
    <source>
        <dbReference type="Proteomes" id="UP001059596"/>
    </source>
</evidence>
<keyword evidence="2" id="KW-1185">Reference proteome</keyword>
<dbReference type="Proteomes" id="UP001059596">
    <property type="component" value="Unassembled WGS sequence"/>
</dbReference>
<reference evidence="1" key="1">
    <citation type="journal article" date="2023" name="Genome Biol. Evol.">
        <title>Long-read-based Genome Assembly of Drosophila gunungcola Reveals Fewer Chemosensory Genes in Flower-breeding Species.</title>
        <authorList>
            <person name="Negi A."/>
            <person name="Liao B.Y."/>
            <person name="Yeh S.D."/>
        </authorList>
    </citation>
    <scope>NUCLEOTIDE SEQUENCE</scope>
    <source>
        <strain evidence="1">Sukarami</strain>
    </source>
</reference>
<sequence length="85" mass="9958">METTTVSKIGQGSPYMWELFYARDRAVTHCGTASRICSVRSRFQSFLYKTDFIFKRHEELRQPCSCYSGGSNKISFNIGIFRYFF</sequence>
<protein>
    <submittedName>
        <fullName evidence="1">Uncharacterized protein</fullName>
    </submittedName>
</protein>
<accession>A0A9P9YJM3</accession>
<dbReference type="AlphaFoldDB" id="A0A9P9YJM3"/>
<name>A0A9P9YJM3_9MUSC</name>